<dbReference type="EMBL" id="ABWN01000017">
    <property type="protein sequence ID" value="EFF69635.1"/>
    <property type="molecule type" value="Genomic_DNA"/>
</dbReference>
<keyword evidence="3 7" id="KW-0378">Hydrolase</keyword>
<sequence length="386" mass="44218">MKKLVITGYREKNTAVLFEDGKETEIRVIEEEGSILNNIYVGRVNKVVPNINSAFVEISKGIICYLPINEEHVIFLNRKNTDKVCQGDIVLVQVVKDAIKTKRPMVTCKLNISGKYVAISFDNKGIIGVSKKITDSRRIAELKTLLKEYATDEYGFIVRTEAEHADNKDICDEALKLVNEFEDIVRISSMRPAFTLIKKGGNSVDDMVSSMKLRKEDEVITDIPEIYEALSDKEYTVSLYQDTMISLKTLYNIEKIINDALSKYVWLKRGGYLVIEQTEALTVIDVNTGKYDGKDKDREDTFLKINMEAAEEVERQLRLRNISGIVVVDFINMKDDNIKILTDELCTQLKKDIVKCKYVDYTKLGLVEITRQKIRRSLIEYFTKNS</sequence>
<dbReference type="InterPro" id="IPR012340">
    <property type="entry name" value="NA-bd_OB-fold"/>
</dbReference>
<comment type="cofactor">
    <cofactor evidence="1">
        <name>Mg(2+)</name>
        <dbReference type="ChEBI" id="CHEBI:18420"/>
    </cofactor>
</comment>
<dbReference type="GO" id="GO:0006364">
    <property type="term" value="P:rRNA processing"/>
    <property type="evidence" value="ECO:0007669"/>
    <property type="project" value="TreeGrafter"/>
</dbReference>
<dbReference type="InterPro" id="IPR003029">
    <property type="entry name" value="S1_domain"/>
</dbReference>
<comment type="caution">
    <text evidence="7">The sequence shown here is derived from an EMBL/GenBank/DDBJ whole genome shotgun (WGS) entry which is preliminary data.</text>
</comment>
<dbReference type="GeneID" id="98918514"/>
<dbReference type="RefSeq" id="WP_005600765.1">
    <property type="nucleotide sequence ID" value="NZ_GG663519.1"/>
</dbReference>
<dbReference type="CDD" id="cd04453">
    <property type="entry name" value="S1_RNase_E"/>
    <property type="match status" value="1"/>
</dbReference>
<protein>
    <submittedName>
        <fullName evidence="7">Ribonuclease, Rne/Rng family</fullName>
        <ecNumber evidence="7">3.1.4.-</ecNumber>
    </submittedName>
</protein>
<name>D4RWW1_9FIRM</name>
<evidence type="ECO:0000313" key="8">
    <source>
        <dbReference type="Proteomes" id="UP000006238"/>
    </source>
</evidence>
<evidence type="ECO:0000313" key="7">
    <source>
        <dbReference type="EMBL" id="EFF69635.1"/>
    </source>
</evidence>
<keyword evidence="5" id="KW-0694">RNA-binding</keyword>
<dbReference type="SUPFAM" id="SSF50249">
    <property type="entry name" value="Nucleic acid-binding proteins"/>
    <property type="match status" value="1"/>
</dbReference>
<keyword evidence="8" id="KW-1185">Reference proteome</keyword>
<evidence type="ECO:0000256" key="5">
    <source>
        <dbReference type="ARBA" id="ARBA00022884"/>
    </source>
</evidence>
<feature type="domain" description="S1 motif" evidence="6">
    <location>
        <begin position="35"/>
        <end position="109"/>
    </location>
</feature>
<evidence type="ECO:0000256" key="3">
    <source>
        <dbReference type="ARBA" id="ARBA00022801"/>
    </source>
</evidence>
<dbReference type="AlphaFoldDB" id="D4RWW1"/>
<dbReference type="PANTHER" id="PTHR30001:SF0">
    <property type="entry name" value="RIBONUCLEASE G"/>
    <property type="match status" value="1"/>
</dbReference>
<dbReference type="Proteomes" id="UP000006238">
    <property type="component" value="Unassembled WGS sequence"/>
</dbReference>
<keyword evidence="2" id="KW-0479">Metal-binding</keyword>
<dbReference type="STRING" id="45851.BHV86_06510"/>
<dbReference type="GO" id="GO:0004540">
    <property type="term" value="F:RNA nuclease activity"/>
    <property type="evidence" value="ECO:0007669"/>
    <property type="project" value="InterPro"/>
</dbReference>
<evidence type="ECO:0000259" key="6">
    <source>
        <dbReference type="SMART" id="SM00316"/>
    </source>
</evidence>
<dbReference type="GO" id="GO:0003723">
    <property type="term" value="F:RNA binding"/>
    <property type="evidence" value="ECO:0007669"/>
    <property type="project" value="UniProtKB-KW"/>
</dbReference>
<proteinExistence type="predicted"/>
<dbReference type="GO" id="GO:0005737">
    <property type="term" value="C:cytoplasm"/>
    <property type="evidence" value="ECO:0007669"/>
    <property type="project" value="TreeGrafter"/>
</dbReference>
<accession>D4RWW1</accession>
<gene>
    <name evidence="7" type="ORF">BUTYVIB_00148</name>
</gene>
<dbReference type="SMART" id="SM00316">
    <property type="entry name" value="S1"/>
    <property type="match status" value="1"/>
</dbReference>
<keyword evidence="4" id="KW-0460">Magnesium</keyword>
<evidence type="ECO:0000256" key="1">
    <source>
        <dbReference type="ARBA" id="ARBA00001946"/>
    </source>
</evidence>
<dbReference type="InterPro" id="IPR019307">
    <property type="entry name" value="RNA-bd_AU-1/RNase_E/G"/>
</dbReference>
<reference evidence="7 8" key="1">
    <citation type="submission" date="2010-02" db="EMBL/GenBank/DDBJ databases">
        <authorList>
            <person name="Weinstock G."/>
            <person name="Sodergren E."/>
            <person name="Clifton S."/>
            <person name="Fulton L."/>
            <person name="Fulton B."/>
            <person name="Courtney L."/>
            <person name="Fronick C."/>
            <person name="Harrison M."/>
            <person name="Strong C."/>
            <person name="Farmer C."/>
            <person name="Delahaunty K."/>
            <person name="Markovic C."/>
            <person name="Hall O."/>
            <person name="Minx P."/>
            <person name="Tomlinson C."/>
            <person name="Mitreva M."/>
            <person name="Nelson J."/>
            <person name="Hou S."/>
            <person name="Wollam A."/>
            <person name="Pepin K.H."/>
            <person name="Johnson M."/>
            <person name="Bhonagiri V."/>
            <person name="Zhang X."/>
            <person name="Suruliraj S."/>
            <person name="Warren W."/>
            <person name="Chinwalla A."/>
            <person name="Mardis E.R."/>
            <person name="Wilson R.K."/>
        </authorList>
    </citation>
    <scope>NUCLEOTIDE SEQUENCE [LARGE SCALE GENOMIC DNA]</scope>
    <source>
        <strain evidence="7 8">DSM 2876</strain>
    </source>
</reference>
<dbReference type="eggNOG" id="COG1530">
    <property type="taxonomic scope" value="Bacteria"/>
</dbReference>
<dbReference type="Gene3D" id="2.40.50.140">
    <property type="entry name" value="Nucleic acid-binding proteins"/>
    <property type="match status" value="1"/>
</dbReference>
<evidence type="ECO:0000256" key="4">
    <source>
        <dbReference type="ARBA" id="ARBA00022842"/>
    </source>
</evidence>
<dbReference type="PANTHER" id="PTHR30001">
    <property type="entry name" value="RIBONUCLEASE"/>
    <property type="match status" value="1"/>
</dbReference>
<dbReference type="GO" id="GO:0016787">
    <property type="term" value="F:hydrolase activity"/>
    <property type="evidence" value="ECO:0007669"/>
    <property type="project" value="UniProtKB-KW"/>
</dbReference>
<evidence type="ECO:0000256" key="2">
    <source>
        <dbReference type="ARBA" id="ARBA00022723"/>
    </source>
</evidence>
<dbReference type="EC" id="3.1.4.-" evidence="7"/>
<dbReference type="GO" id="GO:0046872">
    <property type="term" value="F:metal ion binding"/>
    <property type="evidence" value="ECO:0007669"/>
    <property type="project" value="UniProtKB-KW"/>
</dbReference>
<dbReference type="HOGENOM" id="CLU_003468_5_3_9"/>
<dbReference type="Pfam" id="PF10150">
    <property type="entry name" value="RNase_E_G"/>
    <property type="match status" value="1"/>
</dbReference>
<organism evidence="7 8">
    <name type="scientific">Eshraghiella crossota DSM 2876</name>
    <dbReference type="NCBI Taxonomy" id="511680"/>
    <lineage>
        <taxon>Bacteria</taxon>
        <taxon>Bacillati</taxon>
        <taxon>Bacillota</taxon>
        <taxon>Clostridia</taxon>
        <taxon>Lachnospirales</taxon>
        <taxon>Lachnospiraceae</taxon>
        <taxon>Eshraghiella</taxon>
    </lineage>
</organism>
<dbReference type="InterPro" id="IPR004659">
    <property type="entry name" value="RNase_E/G"/>
</dbReference>